<evidence type="ECO:0000313" key="3">
    <source>
        <dbReference type="Proteomes" id="UP000199629"/>
    </source>
</evidence>
<name>A0A1C4XJL6_9ACTN</name>
<feature type="domain" description="Helix-turn-helix" evidence="1">
    <location>
        <begin position="1"/>
        <end position="42"/>
    </location>
</feature>
<dbReference type="InterPro" id="IPR048048">
    <property type="entry name" value="BldC-like"/>
</dbReference>
<dbReference type="AlphaFoldDB" id="A0A1C4XJL6"/>
<reference evidence="3" key="1">
    <citation type="submission" date="2016-06" db="EMBL/GenBank/DDBJ databases">
        <authorList>
            <person name="Varghese N."/>
            <person name="Submissions Spin"/>
        </authorList>
    </citation>
    <scope>NUCLEOTIDE SEQUENCE [LARGE SCALE GENOMIC DNA]</scope>
    <source>
        <strain evidence="3">DSM 45246</strain>
    </source>
</reference>
<dbReference type="Proteomes" id="UP000199629">
    <property type="component" value="Unassembled WGS sequence"/>
</dbReference>
<evidence type="ECO:0000259" key="1">
    <source>
        <dbReference type="Pfam" id="PF12728"/>
    </source>
</evidence>
<dbReference type="NCBIfam" id="NF033787">
    <property type="entry name" value="HTH_BldC"/>
    <property type="match status" value="1"/>
</dbReference>
<dbReference type="Pfam" id="PF12728">
    <property type="entry name" value="HTH_17"/>
    <property type="match status" value="1"/>
</dbReference>
<sequence>MFRVDPKTVTRWAKAGKLSAIRTLGGHRRYRESEVRALLQGQIPQQRQGD</sequence>
<dbReference type="Gene3D" id="1.10.1660.10">
    <property type="match status" value="1"/>
</dbReference>
<dbReference type="InterPro" id="IPR009061">
    <property type="entry name" value="DNA-bd_dom_put_sf"/>
</dbReference>
<keyword evidence="3" id="KW-1185">Reference proteome</keyword>
<dbReference type="EMBL" id="FMCS01000006">
    <property type="protein sequence ID" value="SCF08675.1"/>
    <property type="molecule type" value="Genomic_DNA"/>
</dbReference>
<gene>
    <name evidence="2" type="ORF">GA0070214_10687</name>
</gene>
<accession>A0A1C4XJL6</accession>
<proteinExistence type="predicted"/>
<protein>
    <submittedName>
        <fullName evidence="2">DNA binding domain-containing protein, excisionase family</fullName>
    </submittedName>
</protein>
<dbReference type="SUPFAM" id="SSF46955">
    <property type="entry name" value="Putative DNA-binding domain"/>
    <property type="match status" value="1"/>
</dbReference>
<evidence type="ECO:0000313" key="2">
    <source>
        <dbReference type="EMBL" id="SCF08675.1"/>
    </source>
</evidence>
<dbReference type="InterPro" id="IPR041657">
    <property type="entry name" value="HTH_17"/>
</dbReference>
<organism evidence="2 3">
    <name type="scientific">Micromonospora chaiyaphumensis</name>
    <dbReference type="NCBI Taxonomy" id="307119"/>
    <lineage>
        <taxon>Bacteria</taxon>
        <taxon>Bacillati</taxon>
        <taxon>Actinomycetota</taxon>
        <taxon>Actinomycetes</taxon>
        <taxon>Micromonosporales</taxon>
        <taxon>Micromonosporaceae</taxon>
        <taxon>Micromonospora</taxon>
    </lineage>
</organism>